<sequence length="201" mass="23183">MVNLCQESRAEARYQAVRANHIINLPTSLPSVSCDDFYFRVDTDILLIQLEGPRVKHFDDSPEVGLLAHFHAATGCYPELLQNVAVTNVILNGFRDGSLSNVLRQFPKISRMIMMLTEDVWNNDMEKELFVRAAARIVRMYKLDLMNHARNLGETFKAHPFDVDFARLRDGRLDVVPKEVWREWSDGGDEWATLDNSEPFW</sequence>
<dbReference type="OrthoDB" id="3513892at2759"/>
<gene>
    <name evidence="1" type="ORF">DDE83_000163</name>
</gene>
<dbReference type="Proteomes" id="UP000249619">
    <property type="component" value="Unassembled WGS sequence"/>
</dbReference>
<reference evidence="2" key="1">
    <citation type="submission" date="2018-05" db="EMBL/GenBank/DDBJ databases">
        <title>Draft genome sequence of Stemphylium lycopersici strain CIDEFI 213.</title>
        <authorList>
            <person name="Medina R."/>
            <person name="Franco M.E.E."/>
            <person name="Lucentini C.G."/>
            <person name="Saparrat M.C.N."/>
            <person name="Balatti P.A."/>
        </authorList>
    </citation>
    <scope>NUCLEOTIDE SEQUENCE [LARGE SCALE GENOMIC DNA]</scope>
    <source>
        <strain evidence="2">CIDEFI 213</strain>
    </source>
</reference>
<evidence type="ECO:0000313" key="2">
    <source>
        <dbReference type="Proteomes" id="UP000249619"/>
    </source>
</evidence>
<organism evidence="1 2">
    <name type="scientific">Stemphylium lycopersici</name>
    <name type="common">Tomato gray leaf spot disease fungus</name>
    <name type="synonym">Thyrospora lycopersici</name>
    <dbReference type="NCBI Taxonomy" id="183478"/>
    <lineage>
        <taxon>Eukaryota</taxon>
        <taxon>Fungi</taxon>
        <taxon>Dikarya</taxon>
        <taxon>Ascomycota</taxon>
        <taxon>Pezizomycotina</taxon>
        <taxon>Dothideomycetes</taxon>
        <taxon>Pleosporomycetidae</taxon>
        <taxon>Pleosporales</taxon>
        <taxon>Pleosporineae</taxon>
        <taxon>Pleosporaceae</taxon>
        <taxon>Stemphylium</taxon>
    </lineage>
</organism>
<keyword evidence="2" id="KW-1185">Reference proteome</keyword>
<accession>A0A364NGZ8</accession>
<evidence type="ECO:0000313" key="1">
    <source>
        <dbReference type="EMBL" id="RAR16594.1"/>
    </source>
</evidence>
<protein>
    <submittedName>
        <fullName evidence="1">Uncharacterized protein</fullName>
    </submittedName>
</protein>
<comment type="caution">
    <text evidence="1">The sequence shown here is derived from an EMBL/GenBank/DDBJ whole genome shotgun (WGS) entry which is preliminary data.</text>
</comment>
<dbReference type="EMBL" id="QGDH01000002">
    <property type="protein sequence ID" value="RAR16594.1"/>
    <property type="molecule type" value="Genomic_DNA"/>
</dbReference>
<proteinExistence type="predicted"/>
<dbReference type="AlphaFoldDB" id="A0A364NGZ8"/>
<name>A0A364NGZ8_STELY</name>